<keyword evidence="6" id="KW-0346">Stress response</keyword>
<protein>
    <recommendedName>
        <fullName evidence="9">YcfA family protein</fullName>
    </recommendedName>
</protein>
<keyword evidence="4" id="KW-0378">Hydrolase</keyword>
<keyword evidence="1" id="KW-1277">Toxin-antitoxin system</keyword>
<keyword evidence="3" id="KW-0255">Endonuclease</keyword>
<dbReference type="InterPro" id="IPR012933">
    <property type="entry name" value="HicA_mRNA_interferase"/>
</dbReference>
<reference evidence="7" key="1">
    <citation type="submission" date="2014-12" db="EMBL/GenBank/DDBJ databases">
        <authorList>
            <person name="Huang H.-H."/>
            <person name="Chen S.-C."/>
            <person name="Lai M.-C."/>
        </authorList>
    </citation>
    <scope>NUCLEOTIDE SEQUENCE</scope>
    <source>
        <strain evidence="7">K1F9705b</strain>
    </source>
</reference>
<dbReference type="Pfam" id="PF07927">
    <property type="entry name" value="HicA_toxin"/>
    <property type="match status" value="1"/>
</dbReference>
<dbReference type="EMBL" id="JWHL01000004">
    <property type="protein sequence ID" value="MBR1368726.1"/>
    <property type="molecule type" value="Genomic_DNA"/>
</dbReference>
<gene>
    <name evidence="7" type="ORF">RJ53_04060</name>
</gene>
<evidence type="ECO:0000313" key="7">
    <source>
        <dbReference type="EMBL" id="MBR1368726.1"/>
    </source>
</evidence>
<keyword evidence="5" id="KW-0694">RNA-binding</keyword>
<dbReference type="Proteomes" id="UP000730161">
    <property type="component" value="Unassembled WGS sequence"/>
</dbReference>
<accession>A0A8J8B4G5</accession>
<dbReference type="OrthoDB" id="7619at2157"/>
<proteinExistence type="predicted"/>
<evidence type="ECO:0000256" key="3">
    <source>
        <dbReference type="ARBA" id="ARBA00022759"/>
    </source>
</evidence>
<evidence type="ECO:0000256" key="4">
    <source>
        <dbReference type="ARBA" id="ARBA00022801"/>
    </source>
</evidence>
<dbReference type="InterPro" id="IPR038570">
    <property type="entry name" value="HicA_sf"/>
</dbReference>
<sequence>MNTPRLPVISGHVAVKAFTKAGWKVRRQTASHIIMKKEGFSVSLSVPLHTEVKRGTLRDLITDSGMTVEDFINRI</sequence>
<evidence type="ECO:0000256" key="2">
    <source>
        <dbReference type="ARBA" id="ARBA00022722"/>
    </source>
</evidence>
<organism evidence="7 8">
    <name type="scientific">Methanocalculus chunghsingensis</name>
    <dbReference type="NCBI Taxonomy" id="156457"/>
    <lineage>
        <taxon>Archaea</taxon>
        <taxon>Methanobacteriati</taxon>
        <taxon>Methanobacteriota</taxon>
        <taxon>Stenosarchaea group</taxon>
        <taxon>Methanomicrobia</taxon>
        <taxon>Methanomicrobiales</taxon>
        <taxon>Methanocalculaceae</taxon>
        <taxon>Methanocalculus</taxon>
    </lineage>
</organism>
<evidence type="ECO:0008006" key="9">
    <source>
        <dbReference type="Google" id="ProtNLM"/>
    </source>
</evidence>
<dbReference type="AlphaFoldDB" id="A0A8J8B4G5"/>
<keyword evidence="2" id="KW-0540">Nuclease</keyword>
<evidence type="ECO:0000313" key="8">
    <source>
        <dbReference type="Proteomes" id="UP000730161"/>
    </source>
</evidence>
<evidence type="ECO:0000256" key="5">
    <source>
        <dbReference type="ARBA" id="ARBA00022884"/>
    </source>
</evidence>
<keyword evidence="8" id="KW-1185">Reference proteome</keyword>
<dbReference type="GO" id="GO:0004519">
    <property type="term" value="F:endonuclease activity"/>
    <property type="evidence" value="ECO:0007669"/>
    <property type="project" value="UniProtKB-KW"/>
</dbReference>
<dbReference type="Gene3D" id="3.30.920.30">
    <property type="entry name" value="Hypothetical protein"/>
    <property type="match status" value="1"/>
</dbReference>
<name>A0A8J8B4G5_9EURY</name>
<dbReference type="GO" id="GO:0016787">
    <property type="term" value="F:hydrolase activity"/>
    <property type="evidence" value="ECO:0007669"/>
    <property type="project" value="UniProtKB-KW"/>
</dbReference>
<comment type="caution">
    <text evidence="7">The sequence shown here is derived from an EMBL/GenBank/DDBJ whole genome shotgun (WGS) entry which is preliminary data.</text>
</comment>
<evidence type="ECO:0000256" key="6">
    <source>
        <dbReference type="ARBA" id="ARBA00023016"/>
    </source>
</evidence>
<dbReference type="SUPFAM" id="SSF54786">
    <property type="entry name" value="YcfA/nrd intein domain"/>
    <property type="match status" value="1"/>
</dbReference>
<dbReference type="GO" id="GO:0003729">
    <property type="term" value="F:mRNA binding"/>
    <property type="evidence" value="ECO:0007669"/>
    <property type="project" value="InterPro"/>
</dbReference>
<evidence type="ECO:0000256" key="1">
    <source>
        <dbReference type="ARBA" id="ARBA00022649"/>
    </source>
</evidence>